<dbReference type="Gene3D" id="3.30.450.380">
    <property type="match status" value="1"/>
</dbReference>
<gene>
    <name evidence="3" type="ORF">FC756_16915</name>
</gene>
<dbReference type="Gene3D" id="3.40.50.300">
    <property type="entry name" value="P-loop containing nucleotide triphosphate hydrolases"/>
    <property type="match status" value="1"/>
</dbReference>
<proteinExistence type="inferred from homology"/>
<evidence type="ECO:0000256" key="1">
    <source>
        <dbReference type="ARBA" id="ARBA00006611"/>
    </source>
</evidence>
<organism evidence="3 4">
    <name type="scientific">Lysinibacillus mangiferihumi</name>
    <dbReference type="NCBI Taxonomy" id="1130819"/>
    <lineage>
        <taxon>Bacteria</taxon>
        <taxon>Bacillati</taxon>
        <taxon>Bacillota</taxon>
        <taxon>Bacilli</taxon>
        <taxon>Bacillales</taxon>
        <taxon>Bacillaceae</taxon>
        <taxon>Lysinibacillus</taxon>
    </lineage>
</organism>
<comment type="caution">
    <text evidence="3">The sequence shown here is derived from an EMBL/GenBank/DDBJ whole genome shotgun (WGS) entry which is preliminary data.</text>
</comment>
<dbReference type="EMBL" id="SZPU01000065">
    <property type="protein sequence ID" value="TKI65269.1"/>
    <property type="molecule type" value="Genomic_DNA"/>
</dbReference>
<accession>A0A4U2YUV9</accession>
<dbReference type="GO" id="GO:0016887">
    <property type="term" value="F:ATP hydrolysis activity"/>
    <property type="evidence" value="ECO:0007669"/>
    <property type="project" value="InterPro"/>
</dbReference>
<dbReference type="PANTHER" id="PTHR30486:SF6">
    <property type="entry name" value="TYPE IV PILUS RETRACTATION ATPASE PILT"/>
    <property type="match status" value="1"/>
</dbReference>
<keyword evidence="4" id="KW-1185">Reference proteome</keyword>
<reference evidence="3 4" key="1">
    <citation type="submission" date="2019-04" db="EMBL/GenBank/DDBJ databases">
        <title>Lysinibacillus genome sequencing.</title>
        <authorList>
            <person name="Dunlap C."/>
        </authorList>
    </citation>
    <scope>NUCLEOTIDE SEQUENCE [LARGE SCALE GENOMIC DNA]</scope>
    <source>
        <strain evidence="3 4">CCTCC AB 2010389</strain>
    </source>
</reference>
<name>A0A4U2YUV9_9BACI</name>
<sequence length="367" mass="41554">MNDQELQEKRINEILDKSFLGPLLKIESITDIKFNGTHLRIQDNEKGRYLAPDQPSEEMVKTLIKQIADVQKSTFTYIEPQLDTEIGILRISATHRRISPDGTTLAVRISRPRLAIESIGNIISGDYKDIEQLFKVLMLSENNLVIAGRTGSGKTEFQKLLVGYTADDANIVLIEDTRDSHIKELYPEKDISSWKTVPGLFEMSDGVQAGLRNNPDWTIIAETRGKVSADVLDSAKTDHAIITTVHAKGAMNIPSRLIPMIRQSPAYAIIDDQLIGNEIVEFLRFGCYLQGTRTKEGKTIRRIKELVEYTDFTSKGATGNYVYREVKVRDSESGEYRTEQRFHPLSEKTLTELEDKELIHLVPDVFK</sequence>
<dbReference type="Pfam" id="PF00437">
    <property type="entry name" value="T2SSE"/>
    <property type="match status" value="1"/>
</dbReference>
<evidence type="ECO:0000313" key="3">
    <source>
        <dbReference type="EMBL" id="TKI65269.1"/>
    </source>
</evidence>
<comment type="similarity">
    <text evidence="1">Belongs to the GSP E family.</text>
</comment>
<evidence type="ECO:0000313" key="4">
    <source>
        <dbReference type="Proteomes" id="UP000308744"/>
    </source>
</evidence>
<dbReference type="InterPro" id="IPR027417">
    <property type="entry name" value="P-loop_NTPase"/>
</dbReference>
<dbReference type="PANTHER" id="PTHR30486">
    <property type="entry name" value="TWITCHING MOTILITY PROTEIN PILT"/>
    <property type="match status" value="1"/>
</dbReference>
<dbReference type="InterPro" id="IPR050921">
    <property type="entry name" value="T4SS_GSP_E_ATPase"/>
</dbReference>
<dbReference type="SUPFAM" id="SSF52540">
    <property type="entry name" value="P-loop containing nucleoside triphosphate hydrolases"/>
    <property type="match status" value="1"/>
</dbReference>
<dbReference type="InterPro" id="IPR001482">
    <property type="entry name" value="T2SS/T4SS_dom"/>
</dbReference>
<feature type="domain" description="Bacterial type II secretion system protein E" evidence="2">
    <location>
        <begin position="102"/>
        <end position="262"/>
    </location>
</feature>
<protein>
    <submittedName>
        <fullName evidence="3">Type IV secretion protein</fullName>
    </submittedName>
</protein>
<dbReference type="Proteomes" id="UP000308744">
    <property type="component" value="Unassembled WGS sequence"/>
</dbReference>
<evidence type="ECO:0000259" key="2">
    <source>
        <dbReference type="Pfam" id="PF00437"/>
    </source>
</evidence>
<dbReference type="RefSeq" id="WP_107896521.1">
    <property type="nucleotide sequence ID" value="NZ_PYWM01000021.1"/>
</dbReference>
<dbReference type="AlphaFoldDB" id="A0A4U2YUV9"/>